<feature type="compositionally biased region" description="Low complexity" evidence="1">
    <location>
        <begin position="340"/>
        <end position="358"/>
    </location>
</feature>
<reference evidence="2 3" key="1">
    <citation type="submission" date="2016-10" db="EMBL/GenBank/DDBJ databases">
        <title>Proteomics and genomics reveal pathogen-plant mechanisms compatible with a hemibiotrophic lifestyle of Diplodia corticola.</title>
        <authorList>
            <person name="Fernandes I."/>
            <person name="De Jonge R."/>
            <person name="Van De Peer Y."/>
            <person name="Devreese B."/>
            <person name="Alves A."/>
            <person name="Esteves A.C."/>
        </authorList>
    </citation>
    <scope>NUCLEOTIDE SEQUENCE [LARGE SCALE GENOMIC DNA]</scope>
    <source>
        <strain evidence="2 3">CBS 112549</strain>
    </source>
</reference>
<evidence type="ECO:0000256" key="1">
    <source>
        <dbReference type="SAM" id="MobiDB-lite"/>
    </source>
</evidence>
<protein>
    <submittedName>
        <fullName evidence="2">Lpxtg-domain-containing protein cell wall anchor domain</fullName>
    </submittedName>
</protein>
<gene>
    <name evidence="2" type="ORF">BKCO1_1000188</name>
</gene>
<name>A0A1J9SLX7_9PEZI</name>
<feature type="region of interest" description="Disordered" evidence="1">
    <location>
        <begin position="277"/>
        <end position="428"/>
    </location>
</feature>
<feature type="compositionally biased region" description="Polar residues" evidence="1">
    <location>
        <begin position="404"/>
        <end position="417"/>
    </location>
</feature>
<evidence type="ECO:0000313" key="2">
    <source>
        <dbReference type="EMBL" id="OJD40613.1"/>
    </source>
</evidence>
<dbReference type="OrthoDB" id="3945950at2759"/>
<sequence>MTQPVEPQSFASGLESFGSIDWDAEYDELVAADDTTSAQSEPEQLQPEGPEAINTAPLVEEPTSDLPYPDNTTYADHTPFTMAESPDQTVTTDTMSSEHEHLPDQYGNETPTVSDSTPAVNFVQQPGSFAAWTHPGWCWNESPSCYEWTATSPEVSAWAMSPGIWSDANWIIGAARQGDDYAHDDIPRIASLLQRAFDYTYDVSGYAGVCFPALARGFKAVPRRGTGDLPREQYQNRGAKGLRRDRRGPSLEEEYVPMGETSKMQLGVYFPRPSRLSDVWTAENEDDEDEKEQEEMGEEEEMEAEEMEAEAEAELVESSEEGRACLDGRSCEETEGATPSAASEESSINSDNSSCSSSDSDDDHYNSSISDAIDEDEIPAIPSRPAILMPTSPHTPVRPCSDLPQDQNPSPKLTSPGSPRHLADNDVAPQLSPALALADMNVGKKLAPPKSLYQSFVEKSGNRSTGETEGRNQDPDENHTGFWTNTAAAAIAIVGGMTVLLG</sequence>
<dbReference type="EMBL" id="MNUE01000001">
    <property type="protein sequence ID" value="OJD40613.1"/>
    <property type="molecule type" value="Genomic_DNA"/>
</dbReference>
<comment type="caution">
    <text evidence="2">The sequence shown here is derived from an EMBL/GenBank/DDBJ whole genome shotgun (WGS) entry which is preliminary data.</text>
</comment>
<feature type="compositionally biased region" description="Acidic residues" evidence="1">
    <location>
        <begin position="283"/>
        <end position="319"/>
    </location>
</feature>
<accession>A0A1J9SLX7</accession>
<feature type="compositionally biased region" description="Basic and acidic residues" evidence="1">
    <location>
        <begin position="466"/>
        <end position="479"/>
    </location>
</feature>
<feature type="region of interest" description="Disordered" evidence="1">
    <location>
        <begin position="25"/>
        <end position="115"/>
    </location>
</feature>
<dbReference type="GeneID" id="31009816"/>
<feature type="compositionally biased region" description="Polar residues" evidence="1">
    <location>
        <begin position="86"/>
        <end position="95"/>
    </location>
</feature>
<organism evidence="2 3">
    <name type="scientific">Diplodia corticola</name>
    <dbReference type="NCBI Taxonomy" id="236234"/>
    <lineage>
        <taxon>Eukaryota</taxon>
        <taxon>Fungi</taxon>
        <taxon>Dikarya</taxon>
        <taxon>Ascomycota</taxon>
        <taxon>Pezizomycotina</taxon>
        <taxon>Dothideomycetes</taxon>
        <taxon>Dothideomycetes incertae sedis</taxon>
        <taxon>Botryosphaeriales</taxon>
        <taxon>Botryosphaeriaceae</taxon>
        <taxon>Diplodia</taxon>
    </lineage>
</organism>
<feature type="region of interest" description="Disordered" evidence="1">
    <location>
        <begin position="448"/>
        <end position="480"/>
    </location>
</feature>
<feature type="region of interest" description="Disordered" evidence="1">
    <location>
        <begin position="225"/>
        <end position="252"/>
    </location>
</feature>
<feature type="compositionally biased region" description="Basic and acidic residues" evidence="1">
    <location>
        <begin position="320"/>
        <end position="332"/>
    </location>
</feature>
<keyword evidence="3" id="KW-1185">Reference proteome</keyword>
<dbReference type="AlphaFoldDB" id="A0A1J9SLX7"/>
<feature type="compositionally biased region" description="Polar residues" evidence="1">
    <location>
        <begin position="34"/>
        <end position="43"/>
    </location>
</feature>
<proteinExistence type="predicted"/>
<evidence type="ECO:0000313" key="3">
    <source>
        <dbReference type="Proteomes" id="UP000183809"/>
    </source>
</evidence>
<dbReference type="Proteomes" id="UP000183809">
    <property type="component" value="Unassembled WGS sequence"/>
</dbReference>
<dbReference type="RefSeq" id="XP_020135456.1">
    <property type="nucleotide sequence ID" value="XM_020269557.1"/>
</dbReference>